<dbReference type="InterPro" id="IPR001236">
    <property type="entry name" value="Lactate/malate_DH_N"/>
</dbReference>
<feature type="non-terminal residue" evidence="4">
    <location>
        <position position="117"/>
    </location>
</feature>
<dbReference type="AlphaFoldDB" id="A0A0F9F056"/>
<accession>A0A0F9F056</accession>
<dbReference type="InterPro" id="IPR001557">
    <property type="entry name" value="L-lactate/malate_DH"/>
</dbReference>
<dbReference type="PROSITE" id="PS51257">
    <property type="entry name" value="PROKAR_LIPOPROTEIN"/>
    <property type="match status" value="1"/>
</dbReference>
<evidence type="ECO:0000313" key="4">
    <source>
        <dbReference type="EMBL" id="KKL79704.1"/>
    </source>
</evidence>
<sequence>MKVTVVGAGAVGASCAEYIAIKNFAAEVVLLDIKEGYAEGKAMDLMQTASLNGFDTKITGVTDDYSRTAGSAIAVITSGIPRKPGMTREELIGINAGIVKTVSSNLVKHSPDITIIV</sequence>
<reference evidence="4" key="1">
    <citation type="journal article" date="2015" name="Nature">
        <title>Complex archaea that bridge the gap between prokaryotes and eukaryotes.</title>
        <authorList>
            <person name="Spang A."/>
            <person name="Saw J.H."/>
            <person name="Jorgensen S.L."/>
            <person name="Zaremba-Niedzwiedzka K."/>
            <person name="Martijn J."/>
            <person name="Lind A.E."/>
            <person name="van Eijk R."/>
            <person name="Schleper C."/>
            <person name="Guy L."/>
            <person name="Ettema T.J."/>
        </authorList>
    </citation>
    <scope>NUCLEOTIDE SEQUENCE</scope>
</reference>
<gene>
    <name evidence="4" type="ORF">LCGC14_2012170</name>
</gene>
<dbReference type="SUPFAM" id="SSF51735">
    <property type="entry name" value="NAD(P)-binding Rossmann-fold domains"/>
    <property type="match status" value="1"/>
</dbReference>
<dbReference type="PRINTS" id="PR00086">
    <property type="entry name" value="LLDHDRGNASE"/>
</dbReference>
<dbReference type="GO" id="GO:0004459">
    <property type="term" value="F:L-lactate dehydrogenase (NAD+) activity"/>
    <property type="evidence" value="ECO:0007669"/>
    <property type="project" value="TreeGrafter"/>
</dbReference>
<keyword evidence="2" id="KW-0520">NAD</keyword>
<dbReference type="Pfam" id="PF00056">
    <property type="entry name" value="Ldh_1_N"/>
    <property type="match status" value="1"/>
</dbReference>
<organism evidence="4">
    <name type="scientific">marine sediment metagenome</name>
    <dbReference type="NCBI Taxonomy" id="412755"/>
    <lineage>
        <taxon>unclassified sequences</taxon>
        <taxon>metagenomes</taxon>
        <taxon>ecological metagenomes</taxon>
    </lineage>
</organism>
<evidence type="ECO:0000256" key="1">
    <source>
        <dbReference type="ARBA" id="ARBA00023002"/>
    </source>
</evidence>
<dbReference type="GO" id="GO:0006089">
    <property type="term" value="P:lactate metabolic process"/>
    <property type="evidence" value="ECO:0007669"/>
    <property type="project" value="TreeGrafter"/>
</dbReference>
<proteinExistence type="predicted"/>
<protein>
    <recommendedName>
        <fullName evidence="3">Lactate/malate dehydrogenase N-terminal domain-containing protein</fullName>
    </recommendedName>
</protein>
<keyword evidence="1" id="KW-0560">Oxidoreductase</keyword>
<evidence type="ECO:0000256" key="2">
    <source>
        <dbReference type="ARBA" id="ARBA00023027"/>
    </source>
</evidence>
<dbReference type="Gene3D" id="3.40.50.720">
    <property type="entry name" value="NAD(P)-binding Rossmann-like Domain"/>
    <property type="match status" value="1"/>
</dbReference>
<dbReference type="EMBL" id="LAZR01023087">
    <property type="protein sequence ID" value="KKL79704.1"/>
    <property type="molecule type" value="Genomic_DNA"/>
</dbReference>
<dbReference type="PANTHER" id="PTHR43128">
    <property type="entry name" value="L-2-HYDROXYCARBOXYLATE DEHYDROGENASE (NAD(P)(+))"/>
    <property type="match status" value="1"/>
</dbReference>
<dbReference type="InterPro" id="IPR036291">
    <property type="entry name" value="NAD(P)-bd_dom_sf"/>
</dbReference>
<dbReference type="PANTHER" id="PTHR43128:SF16">
    <property type="entry name" value="L-LACTATE DEHYDROGENASE"/>
    <property type="match status" value="1"/>
</dbReference>
<evidence type="ECO:0000259" key="3">
    <source>
        <dbReference type="Pfam" id="PF00056"/>
    </source>
</evidence>
<feature type="domain" description="Lactate/malate dehydrogenase N-terminal" evidence="3">
    <location>
        <begin position="1"/>
        <end position="117"/>
    </location>
</feature>
<comment type="caution">
    <text evidence="4">The sequence shown here is derived from an EMBL/GenBank/DDBJ whole genome shotgun (WGS) entry which is preliminary data.</text>
</comment>
<name>A0A0F9F056_9ZZZZ</name>